<dbReference type="Gene3D" id="1.25.40.10">
    <property type="entry name" value="Tetratricopeptide repeat domain"/>
    <property type="match status" value="1"/>
</dbReference>
<accession>A0A1G7SPB1</accession>
<keyword evidence="6" id="KW-0812">Transmembrane</keyword>
<dbReference type="STRING" id="670482.SAMN04488542_13124"/>
<evidence type="ECO:0000313" key="9">
    <source>
        <dbReference type="Proteomes" id="UP000198972"/>
    </source>
</evidence>
<dbReference type="InterPro" id="IPR019734">
    <property type="entry name" value="TPR_rpt"/>
</dbReference>
<keyword evidence="1" id="KW-0235">DNA replication</keyword>
<dbReference type="SUPFAM" id="SSF46565">
    <property type="entry name" value="Chaperone J-domain"/>
    <property type="match status" value="1"/>
</dbReference>
<keyword evidence="4" id="KW-0346">Stress response</keyword>
<feature type="repeat" description="TPR" evidence="5">
    <location>
        <begin position="291"/>
        <end position="324"/>
    </location>
</feature>
<dbReference type="EMBL" id="FNBG01000031">
    <property type="protein sequence ID" value="SDG24788.1"/>
    <property type="molecule type" value="Genomic_DNA"/>
</dbReference>
<feature type="transmembrane region" description="Helical" evidence="6">
    <location>
        <begin position="421"/>
        <end position="443"/>
    </location>
</feature>
<dbReference type="InterPro" id="IPR011990">
    <property type="entry name" value="TPR-like_helical_dom_sf"/>
</dbReference>
<dbReference type="InterPro" id="IPR051012">
    <property type="entry name" value="CellSynth/LPSAsmb/PSIAsmb"/>
</dbReference>
<dbReference type="OrthoDB" id="9816462at2"/>
<evidence type="ECO:0000256" key="4">
    <source>
        <dbReference type="ARBA" id="ARBA00023016"/>
    </source>
</evidence>
<dbReference type="PROSITE" id="PS50005">
    <property type="entry name" value="TPR"/>
    <property type="match status" value="1"/>
</dbReference>
<dbReference type="SMART" id="SM00028">
    <property type="entry name" value="TPR"/>
    <property type="match status" value="4"/>
</dbReference>
<evidence type="ECO:0000256" key="3">
    <source>
        <dbReference type="ARBA" id="ARBA00022803"/>
    </source>
</evidence>
<keyword evidence="2" id="KW-0677">Repeat</keyword>
<dbReference type="PROSITE" id="PS50076">
    <property type="entry name" value="DNAJ_2"/>
    <property type="match status" value="1"/>
</dbReference>
<reference evidence="8 9" key="1">
    <citation type="submission" date="2016-10" db="EMBL/GenBank/DDBJ databases">
        <authorList>
            <person name="de Groot N.N."/>
        </authorList>
    </citation>
    <scope>NUCLEOTIDE SEQUENCE [LARGE SCALE GENOMIC DNA]</scope>
    <source>
        <strain evidence="8 9">DSM 28129</strain>
    </source>
</reference>
<evidence type="ECO:0000256" key="2">
    <source>
        <dbReference type="ARBA" id="ARBA00022737"/>
    </source>
</evidence>
<dbReference type="InterPro" id="IPR001623">
    <property type="entry name" value="DnaJ_domain"/>
</dbReference>
<name>A0A1G7SPB1_9BACL</name>
<keyword evidence="9" id="KW-1185">Reference proteome</keyword>
<dbReference type="PANTHER" id="PTHR45586">
    <property type="entry name" value="TPR REPEAT-CONTAINING PROTEIN PA4667"/>
    <property type="match status" value="1"/>
</dbReference>
<gene>
    <name evidence="8" type="ORF">SAMN04488542_13124</name>
</gene>
<evidence type="ECO:0000259" key="7">
    <source>
        <dbReference type="PROSITE" id="PS50076"/>
    </source>
</evidence>
<organism evidence="8 9">
    <name type="scientific">Fontibacillus panacisegetis</name>
    <dbReference type="NCBI Taxonomy" id="670482"/>
    <lineage>
        <taxon>Bacteria</taxon>
        <taxon>Bacillati</taxon>
        <taxon>Bacillota</taxon>
        <taxon>Bacilli</taxon>
        <taxon>Bacillales</taxon>
        <taxon>Paenibacillaceae</taxon>
        <taxon>Fontibacillus</taxon>
    </lineage>
</organism>
<evidence type="ECO:0000256" key="5">
    <source>
        <dbReference type="PROSITE-ProRule" id="PRU00339"/>
    </source>
</evidence>
<dbReference type="Pfam" id="PF14559">
    <property type="entry name" value="TPR_19"/>
    <property type="match status" value="2"/>
</dbReference>
<proteinExistence type="predicted"/>
<dbReference type="RefSeq" id="WP_091235133.1">
    <property type="nucleotide sequence ID" value="NZ_FNBG01000031.1"/>
</dbReference>
<evidence type="ECO:0000256" key="6">
    <source>
        <dbReference type="SAM" id="Phobius"/>
    </source>
</evidence>
<keyword evidence="3 5" id="KW-0802">TPR repeat</keyword>
<dbReference type="CDD" id="cd06257">
    <property type="entry name" value="DnaJ"/>
    <property type="match status" value="1"/>
</dbReference>
<dbReference type="InterPro" id="IPR036869">
    <property type="entry name" value="J_dom_sf"/>
</dbReference>
<dbReference type="SUPFAM" id="SSF48452">
    <property type="entry name" value="TPR-like"/>
    <property type="match status" value="1"/>
</dbReference>
<dbReference type="GO" id="GO:0006260">
    <property type="term" value="P:DNA replication"/>
    <property type="evidence" value="ECO:0007669"/>
    <property type="project" value="UniProtKB-KW"/>
</dbReference>
<feature type="transmembrane region" description="Helical" evidence="6">
    <location>
        <begin position="623"/>
        <end position="643"/>
    </location>
</feature>
<keyword evidence="6" id="KW-0472">Membrane</keyword>
<sequence length="653" mass="75666">MTIWERLSISRTADIKAIKRAYAKQLKVYHPEDDPRGYQALREAFDAALSFAKREASREEVVEYEELRDDDESQSDIEPQTLLVPRINLSQLNHEHIQPEDNEQLMPPPRIPLHANQSIWQHVFETEGSSSSETDYNTVPEFVEAIIALYEHFPSRISKDKWLELLNSSVMWNIDFKLQIRNQLMFILEDRKLFLPTEIWRLLESSLDLENTIQESIDFDDDHNPNSIWSYYLRQLKYPGLRYEFLLQTDGLDYDQFLQLRDQGYAALSQNDLKQAETYLKRAFALFADDPDLLRLLGECCMRTAQYEAALAYFDQLIRLLPEEIDGHLYKARIWYYMGQTSQTAEQCQYILSKWPKNSDAVILLSHCRMSLGNPGEAEELLNKAVQLSDRNQSTLEEQPNLVKANRANRRNWKLLFNKNILLHMIIMLVTSALIIGCINYYWNISIQNTPFIVTSLNDLELINEQEYTALSVTNLQDININHYAGGVNSFDSGFYENSAYAFRHFDEYGNPTYRVYLGEFNGQHIIVFADPATDVLSIQSGTAIKGYVHAVSSRLESAVTHMLRWKPSNPEGTPEAKLELYNKSIAIGFDTDYESNSVPVPEINQKYIEISDPKTKSPVNKFNIATLGLIIAIWIRSLYYLVFEYRKIRGTL</sequence>
<evidence type="ECO:0000256" key="1">
    <source>
        <dbReference type="ARBA" id="ARBA00022705"/>
    </source>
</evidence>
<evidence type="ECO:0000313" key="8">
    <source>
        <dbReference type="EMBL" id="SDG24788.1"/>
    </source>
</evidence>
<dbReference type="Proteomes" id="UP000198972">
    <property type="component" value="Unassembled WGS sequence"/>
</dbReference>
<feature type="domain" description="J" evidence="7">
    <location>
        <begin position="2"/>
        <end position="93"/>
    </location>
</feature>
<dbReference type="AlphaFoldDB" id="A0A1G7SPB1"/>
<protein>
    <submittedName>
        <fullName evidence="8">Tetratricopeptide repeat-containing protein</fullName>
    </submittedName>
</protein>
<keyword evidence="6" id="KW-1133">Transmembrane helix</keyword>
<dbReference type="PANTHER" id="PTHR45586:SF1">
    <property type="entry name" value="LIPOPOLYSACCHARIDE ASSEMBLY PROTEIN B"/>
    <property type="match status" value="1"/>
</dbReference>